<sequence>MAKTYYTIQGDMWDGIAKKLYDDESGVNALLEVNQQYADIVVFPAGIILDVPDYEKPTPTSLLPPWRR</sequence>
<dbReference type="EMBL" id="CBDS010000086">
    <property type="protein sequence ID" value="CDB46320.1"/>
    <property type="molecule type" value="Genomic_DNA"/>
</dbReference>
<name>R6IAK0_9FIRM</name>
<organism evidence="1">
    <name type="scientific">Phascolarctobacterium faecium</name>
    <dbReference type="NCBI Taxonomy" id="33025"/>
    <lineage>
        <taxon>Bacteria</taxon>
        <taxon>Bacillati</taxon>
        <taxon>Bacillota</taxon>
        <taxon>Negativicutes</taxon>
        <taxon>Acidaminococcales</taxon>
        <taxon>Acidaminococcaceae</taxon>
        <taxon>Phascolarctobacterium</taxon>
    </lineage>
</organism>
<evidence type="ECO:0000313" key="1">
    <source>
        <dbReference type="EMBL" id="CDB46320.1"/>
    </source>
</evidence>
<dbReference type="STRING" id="1262914.BN533_01376"/>
<dbReference type="AlphaFoldDB" id="R6IAK0"/>
<reference evidence="1" key="1">
    <citation type="submission" date="2012-11" db="EMBL/GenBank/DDBJ databases">
        <title>Dependencies among metagenomic species, viruses, plasmids and units of genetic variation.</title>
        <authorList>
            <person name="Nielsen H.B."/>
            <person name="Almeida M."/>
            <person name="Juncker A.S."/>
            <person name="Rasmussen S."/>
            <person name="Li J."/>
            <person name="Sunagawa S."/>
            <person name="Plichta D."/>
            <person name="Gautier L."/>
            <person name="Le Chatelier E."/>
            <person name="Peletier E."/>
            <person name="Bonde I."/>
            <person name="Nielsen T."/>
            <person name="Manichanh C."/>
            <person name="Arumugam M."/>
            <person name="Batto J."/>
            <person name="Santos M.B.Q.D."/>
            <person name="Blom N."/>
            <person name="Borruel N."/>
            <person name="Burgdorf K.S."/>
            <person name="Boumezbeur F."/>
            <person name="Casellas F."/>
            <person name="Dore J."/>
            <person name="Guarner F."/>
            <person name="Hansen T."/>
            <person name="Hildebrand F."/>
            <person name="Kaas R.S."/>
            <person name="Kennedy S."/>
            <person name="Kristiansen K."/>
            <person name="Kultima J.R."/>
            <person name="Leonard P."/>
            <person name="Levenez F."/>
            <person name="Lund O."/>
            <person name="Moumen B."/>
            <person name="Le Paslier D."/>
            <person name="Pons N."/>
            <person name="Pedersen O."/>
            <person name="Prifti E."/>
            <person name="Qin J."/>
            <person name="Raes J."/>
            <person name="Tap J."/>
            <person name="Tims S."/>
            <person name="Ussery D.W."/>
            <person name="Yamada T."/>
            <person name="MetaHit consortium"/>
            <person name="Renault P."/>
            <person name="Sicheritz-Ponten T."/>
            <person name="Bork P."/>
            <person name="Wang J."/>
            <person name="Brunak S."/>
            <person name="Ehrlich S.D."/>
        </authorList>
    </citation>
    <scope>NUCLEOTIDE SEQUENCE [LARGE SCALE GENOMIC DNA]</scope>
</reference>
<accession>R6IAK0</accession>
<dbReference type="RefSeq" id="WP_021718276.1">
    <property type="nucleotide sequence ID" value="NZ_CAUCQA010000011.1"/>
</dbReference>
<dbReference type="eggNOG" id="COG5004">
    <property type="taxonomic scope" value="Bacteria"/>
</dbReference>
<protein>
    <submittedName>
        <fullName evidence="1">Phage Tail Protein X</fullName>
    </submittedName>
</protein>
<dbReference type="HOGENOM" id="CLU_175462_0_2_9"/>
<gene>
    <name evidence="1" type="ORF">BN533_01376</name>
</gene>
<comment type="caution">
    <text evidence="1">The sequence shown here is derived from an EMBL/GenBank/DDBJ whole genome shotgun (WGS) entry which is preliminary data.</text>
</comment>
<dbReference type="InterPro" id="IPR008861">
    <property type="entry name" value="GpX-like"/>
</dbReference>
<proteinExistence type="predicted"/>
<dbReference type="Pfam" id="PF05489">
    <property type="entry name" value="Phage_tail_X"/>
    <property type="match status" value="1"/>
</dbReference>